<dbReference type="KEGG" id="alv:Alvin_2560"/>
<sequence>MEKLTIDQLHELRLHIFDNAESLHKEAKLLLDNGFYARAFLLAYFTCEELGKIPIVVGVIGRMLKNETVDWKKVKKRFRDHKAKVDSDDFHKYFFGVEVDLLRDSDLKWLDAARAASKDRVNQKNNSTYVDVQGVAVTSPLEQITKEQSVEMLERSFQSLRAHWQAESMTNPIVVAAKKLLQATPKSGAHEL</sequence>
<organism evidence="1 2">
    <name type="scientific">Allochromatium vinosum (strain ATCC 17899 / DSM 180 / NBRC 103801 / NCIMB 10441 / D)</name>
    <name type="common">Chromatium vinosum</name>
    <dbReference type="NCBI Taxonomy" id="572477"/>
    <lineage>
        <taxon>Bacteria</taxon>
        <taxon>Pseudomonadati</taxon>
        <taxon>Pseudomonadota</taxon>
        <taxon>Gammaproteobacteria</taxon>
        <taxon>Chromatiales</taxon>
        <taxon>Chromatiaceae</taxon>
        <taxon>Allochromatium</taxon>
    </lineage>
</organism>
<evidence type="ECO:0000313" key="1">
    <source>
        <dbReference type="EMBL" id="ADC63470.1"/>
    </source>
</evidence>
<evidence type="ECO:0000313" key="2">
    <source>
        <dbReference type="Proteomes" id="UP000001441"/>
    </source>
</evidence>
<proteinExistence type="predicted"/>
<evidence type="ECO:0008006" key="3">
    <source>
        <dbReference type="Google" id="ProtNLM"/>
    </source>
</evidence>
<name>D3RP80_ALLVD</name>
<dbReference type="RefSeq" id="WP_012971739.1">
    <property type="nucleotide sequence ID" value="NC_013851.1"/>
</dbReference>
<dbReference type="eggNOG" id="ENOG50337I2">
    <property type="taxonomic scope" value="Bacteria"/>
</dbReference>
<reference evidence="1 2" key="1">
    <citation type="journal article" date="2011" name="Stand. Genomic Sci.">
        <title>Complete genome sequence of Allochromatium vinosum DSM 180(T).</title>
        <authorList>
            <person name="Weissgerber T."/>
            <person name="Zigann R."/>
            <person name="Bruce D."/>
            <person name="Chang Y.J."/>
            <person name="Detter J.C."/>
            <person name="Han C."/>
            <person name="Hauser L."/>
            <person name="Jeffries C.D."/>
            <person name="Land M."/>
            <person name="Munk A.C."/>
            <person name="Tapia R."/>
            <person name="Dahl C."/>
        </authorList>
    </citation>
    <scope>NUCLEOTIDE SEQUENCE [LARGE SCALE GENOMIC DNA]</scope>
    <source>
        <strain evidence="2">ATCC 17899 / DSM 180 / NBRC 103801 / NCIMB 10441 / D</strain>
    </source>
</reference>
<gene>
    <name evidence="1" type="ordered locus">Alvin_2560</name>
</gene>
<dbReference type="Proteomes" id="UP000001441">
    <property type="component" value="Chromosome"/>
</dbReference>
<dbReference type="NCBIfam" id="TIGR04498">
    <property type="entry name" value="AbiV_defense"/>
    <property type="match status" value="1"/>
</dbReference>
<dbReference type="OrthoDB" id="5766068at2"/>
<dbReference type="EMBL" id="CP001896">
    <property type="protein sequence ID" value="ADC63470.1"/>
    <property type="molecule type" value="Genomic_DNA"/>
</dbReference>
<dbReference type="Pfam" id="PF18728">
    <property type="entry name" value="HEPN_AbiV"/>
    <property type="match status" value="1"/>
</dbReference>
<protein>
    <recommendedName>
        <fullName evidence="3">AbiV family abortive infection protein</fullName>
    </recommendedName>
</protein>
<keyword evidence="2" id="KW-1185">Reference proteome</keyword>
<dbReference type="AlphaFoldDB" id="D3RP80"/>
<accession>D3RP80</accession>
<dbReference type="HOGENOM" id="CLU_113340_0_0_6"/>
<dbReference type="STRING" id="572477.Alvin_2560"/>
<dbReference type="InterPro" id="IPR030987">
    <property type="entry name" value="AbiV"/>
</dbReference>